<sequence length="202" mass="21178">MSENPNPNGPESDGTPKDGDPAEGTGNAPANGPENGAEGDQGEAGEDALGDAGKKALKTERDARKAAEKERDALQAEVKRLQRSNAAVKGTDLEAIKTEIRAEFQTQLAETAIKAEAKGRLHDPSDALLFIKPADVDTSDDTAIEKAVTELLKARPYLAKADSADSGSKPWGDVGGGKTPSTEPEPASPEERMRRAYGKASN</sequence>
<protein>
    <submittedName>
        <fullName evidence="2">Scaffolding protein</fullName>
    </submittedName>
</protein>
<evidence type="ECO:0000256" key="1">
    <source>
        <dbReference type="SAM" id="MobiDB-lite"/>
    </source>
</evidence>
<dbReference type="Proteomes" id="UP000240214">
    <property type="component" value="Segment"/>
</dbReference>
<keyword evidence="3" id="KW-1185">Reference proteome</keyword>
<dbReference type="EMBL" id="MG593803">
    <property type="protein sequence ID" value="AUG87270.1"/>
    <property type="molecule type" value="Genomic_DNA"/>
</dbReference>
<feature type="region of interest" description="Disordered" evidence="1">
    <location>
        <begin position="155"/>
        <end position="202"/>
    </location>
</feature>
<feature type="compositionally biased region" description="Acidic residues" evidence="1">
    <location>
        <begin position="40"/>
        <end position="49"/>
    </location>
</feature>
<proteinExistence type="predicted"/>
<feature type="region of interest" description="Disordered" evidence="1">
    <location>
        <begin position="1"/>
        <end position="71"/>
    </location>
</feature>
<gene>
    <name evidence="2" type="ORF">SEA_ROWA_5</name>
</gene>
<organism evidence="2 3">
    <name type="scientific">Streptomyces phage Rowa</name>
    <dbReference type="NCBI Taxonomy" id="2059883"/>
    <lineage>
        <taxon>Viruses</taxon>
        <taxon>Duplodnaviria</taxon>
        <taxon>Heunggongvirae</taxon>
        <taxon>Uroviricota</taxon>
        <taxon>Caudoviricetes</taxon>
        <taxon>Rowavirus</taxon>
        <taxon>Rowavirus rowa</taxon>
    </lineage>
</organism>
<evidence type="ECO:0000313" key="2">
    <source>
        <dbReference type="EMBL" id="AUG87270.1"/>
    </source>
</evidence>
<reference evidence="3" key="1">
    <citation type="submission" date="2017-11" db="EMBL/GenBank/DDBJ databases">
        <authorList>
            <person name="Han C.G."/>
        </authorList>
    </citation>
    <scope>NUCLEOTIDE SEQUENCE [LARGE SCALE GENOMIC DNA]</scope>
</reference>
<name>A0A2H5BLQ7_9CAUD</name>
<evidence type="ECO:0000313" key="3">
    <source>
        <dbReference type="Proteomes" id="UP000240214"/>
    </source>
</evidence>
<feature type="compositionally biased region" description="Basic and acidic residues" evidence="1">
    <location>
        <begin position="52"/>
        <end position="71"/>
    </location>
</feature>
<accession>A0A2H5BLQ7</accession>